<evidence type="ECO:0000313" key="3">
    <source>
        <dbReference type="EMBL" id="RPE93758.1"/>
    </source>
</evidence>
<dbReference type="Pfam" id="PF08346">
    <property type="entry name" value="AntA"/>
    <property type="match status" value="1"/>
</dbReference>
<dbReference type="EMBL" id="CP015029">
    <property type="protein sequence ID" value="QIM64219.1"/>
    <property type="molecule type" value="Genomic_DNA"/>
</dbReference>
<reference evidence="2 5" key="1">
    <citation type="submission" date="2016-03" db="EMBL/GenBank/DDBJ databases">
        <authorList>
            <person name="Hansen M.J."/>
            <person name="Bojesen A.M."/>
            <person name="Planet P."/>
        </authorList>
    </citation>
    <scope>NUCLEOTIDE SEQUENCE [LARGE SCALE GENOMIC DNA]</scope>
    <source>
        <strain evidence="2 5">HPA 21</strain>
    </source>
</reference>
<accession>A0AAE6X697</accession>
<gene>
    <name evidence="2" type="ORF">A4G17_01485</name>
    <name evidence="3" type="ORF">EDC49_1271</name>
</gene>
<organism evidence="2 5">
    <name type="scientific">Frederiksenia canicola</name>
    <dbReference type="NCBI Taxonomy" id="123824"/>
    <lineage>
        <taxon>Bacteria</taxon>
        <taxon>Pseudomonadati</taxon>
        <taxon>Pseudomonadota</taxon>
        <taxon>Gammaproteobacteria</taxon>
        <taxon>Pasteurellales</taxon>
        <taxon>Pasteurellaceae</taxon>
        <taxon>Frederiksenia</taxon>
    </lineage>
</organism>
<dbReference type="InterPro" id="IPR013557">
    <property type="entry name" value="AntA/B_antirep"/>
</dbReference>
<evidence type="ECO:0000313" key="2">
    <source>
        <dbReference type="EMBL" id="QIM64219.1"/>
    </source>
</evidence>
<dbReference type="EMBL" id="RKQT01000002">
    <property type="protein sequence ID" value="RPE93758.1"/>
    <property type="molecule type" value="Genomic_DNA"/>
</dbReference>
<name>A0AAE6X697_9PAST</name>
<evidence type="ECO:0000313" key="4">
    <source>
        <dbReference type="Proteomes" id="UP000276901"/>
    </source>
</evidence>
<protein>
    <submittedName>
        <fullName evidence="3">Phage anti-repressor protein</fullName>
    </submittedName>
</protein>
<proteinExistence type="predicted"/>
<sequence>MQNEISQLLTPQTHDFNGRTANGINGRALHQGLGVGRMYAHWIKARIQQGRFIENVDYLIVQNSIIDLPKLASSKGGNLRAVEYILSLDMAKHLCLMEKTEIAHEIRQHFIDCEKALAEIAPKVYRNSLAKTQARLDSIDYNHALNEAIEQWEIRNQKGKKPYHHSNEAEMLDSLVVGMNIRAWKQANDVTGNARKHFNVAQLALLKELLKADATLIDLDMPFQERKAQLTKLAQRYLSQRLKQGKE</sequence>
<dbReference type="AlphaFoldDB" id="A0AAE6X697"/>
<feature type="domain" description="AntA/AntB antirepressor" evidence="1">
    <location>
        <begin position="24"/>
        <end position="100"/>
    </location>
</feature>
<dbReference type="KEGG" id="fcl:A4G17_01485"/>
<evidence type="ECO:0000313" key="5">
    <source>
        <dbReference type="Proteomes" id="UP000502287"/>
    </source>
</evidence>
<reference evidence="3 4" key="2">
    <citation type="submission" date="2018-11" db="EMBL/GenBank/DDBJ databases">
        <title>Genomic Encyclopedia of Type Strains, Phase IV (KMG-IV): sequencing the most valuable type-strain genomes for metagenomic binning, comparative biology and taxonomic classification.</title>
        <authorList>
            <person name="Goeker M."/>
        </authorList>
    </citation>
    <scope>NUCLEOTIDE SEQUENCE [LARGE SCALE GENOMIC DNA]</scope>
    <source>
        <strain evidence="3 4">DSM 25797</strain>
    </source>
</reference>
<dbReference type="Proteomes" id="UP000276901">
    <property type="component" value="Unassembled WGS sequence"/>
</dbReference>
<keyword evidence="4" id="KW-1185">Reference proteome</keyword>
<dbReference type="Proteomes" id="UP000502287">
    <property type="component" value="Chromosome"/>
</dbReference>
<dbReference type="RefSeq" id="WP_123956911.1">
    <property type="nucleotide sequence ID" value="NZ_CP015029.1"/>
</dbReference>
<evidence type="ECO:0000259" key="1">
    <source>
        <dbReference type="Pfam" id="PF08346"/>
    </source>
</evidence>